<protein>
    <submittedName>
        <fullName evidence="2">DUF1294 domain-containing protein</fullName>
    </submittedName>
</protein>
<dbReference type="InterPro" id="IPR012156">
    <property type="entry name" value="Cold_shock_CspA"/>
</dbReference>
<dbReference type="Proteomes" id="UP000594034">
    <property type="component" value="Chromosome"/>
</dbReference>
<dbReference type="InterPro" id="IPR010718">
    <property type="entry name" value="DUF1294"/>
</dbReference>
<dbReference type="Pfam" id="PF06961">
    <property type="entry name" value="DUF1294"/>
    <property type="match status" value="1"/>
</dbReference>
<dbReference type="KEGG" id="asim:FE240_16140"/>
<dbReference type="AlphaFoldDB" id="A0A5J6X093"/>
<gene>
    <name evidence="2" type="ORF">FE240_16140</name>
</gene>
<sequence>MLPLAVAGLYAVMSLLTFCVYAWDKRAARLKRSRVPERTLHGWSWLGGWPGALLARHYLRHKSSKKEYKLPLWLSVAGNLLFFSALLWLCNP</sequence>
<dbReference type="GO" id="GO:0003676">
    <property type="term" value="F:nucleic acid binding"/>
    <property type="evidence" value="ECO:0007669"/>
    <property type="project" value="InterPro"/>
</dbReference>
<evidence type="ECO:0000313" key="3">
    <source>
        <dbReference type="Proteomes" id="UP000594034"/>
    </source>
</evidence>
<name>A0A5J6X093_9GAMM</name>
<dbReference type="EMBL" id="CP040449">
    <property type="protein sequence ID" value="QFI56762.1"/>
    <property type="molecule type" value="Genomic_DNA"/>
</dbReference>
<evidence type="ECO:0000256" key="1">
    <source>
        <dbReference type="SAM" id="Phobius"/>
    </source>
</evidence>
<feature type="transmembrane region" description="Helical" evidence="1">
    <location>
        <begin position="70"/>
        <end position="89"/>
    </location>
</feature>
<reference evidence="2 3" key="1">
    <citation type="submission" date="2019-05" db="EMBL/GenBank/DDBJ databases">
        <title>OXA-830, a novel chromosomally encoded expanded-spectrum class D beta-lactamase in Aeromonas simiae.</title>
        <authorList>
            <person name="Zhou W."/>
            <person name="Chen Q."/>
        </authorList>
    </citation>
    <scope>NUCLEOTIDE SEQUENCE [LARGE SCALE GENOMIC DNA]</scope>
    <source>
        <strain evidence="2 3">A6</strain>
    </source>
</reference>
<organism evidence="2 3">
    <name type="scientific">Aeromonas simiae</name>
    <dbReference type="NCBI Taxonomy" id="218936"/>
    <lineage>
        <taxon>Bacteria</taxon>
        <taxon>Pseudomonadati</taxon>
        <taxon>Pseudomonadota</taxon>
        <taxon>Gammaproteobacteria</taxon>
        <taxon>Aeromonadales</taxon>
        <taxon>Aeromonadaceae</taxon>
        <taxon>Aeromonas</taxon>
    </lineage>
</organism>
<proteinExistence type="predicted"/>
<keyword evidence="3" id="KW-1185">Reference proteome</keyword>
<feature type="transmembrane region" description="Helical" evidence="1">
    <location>
        <begin position="6"/>
        <end position="24"/>
    </location>
</feature>
<accession>A0A5J6X093</accession>
<dbReference type="PIRSF" id="PIRSF002599">
    <property type="entry name" value="Cold_shock_A"/>
    <property type="match status" value="1"/>
</dbReference>
<keyword evidence="1" id="KW-1133">Transmembrane helix</keyword>
<keyword evidence="1" id="KW-0472">Membrane</keyword>
<evidence type="ECO:0000313" key="2">
    <source>
        <dbReference type="EMBL" id="QFI56762.1"/>
    </source>
</evidence>
<keyword evidence="1" id="KW-0812">Transmembrane</keyword>